<evidence type="ECO:0008006" key="4">
    <source>
        <dbReference type="Google" id="ProtNLM"/>
    </source>
</evidence>
<dbReference type="OrthoDB" id="2202339at2759"/>
<feature type="signal peptide" evidence="1">
    <location>
        <begin position="1"/>
        <end position="18"/>
    </location>
</feature>
<dbReference type="Proteomes" id="UP000053815">
    <property type="component" value="Unassembled WGS sequence"/>
</dbReference>
<protein>
    <recommendedName>
        <fullName evidence="4">Secreted protein</fullName>
    </recommendedName>
</protein>
<sequence length="117" mass="12641">MKLTGLFVALCAASSVYGTTVKLYTGRDFKGKCGEVSGGWVSGHEYHNVPSACKGKVQSFEVSVSAIDHGVRLWSKVKPSGEVMCGGSEAGYTTEDWRRPSISSTWNKKINCIEFIG</sequence>
<dbReference type="EMBL" id="DF836440">
    <property type="protein sequence ID" value="GAN07186.1"/>
    <property type="molecule type" value="Genomic_DNA"/>
</dbReference>
<evidence type="ECO:0000313" key="2">
    <source>
        <dbReference type="EMBL" id="GAN07186.1"/>
    </source>
</evidence>
<feature type="chain" id="PRO_5002199387" description="Secreted protein" evidence="1">
    <location>
        <begin position="19"/>
        <end position="117"/>
    </location>
</feature>
<proteinExistence type="predicted"/>
<organism evidence="2">
    <name type="scientific">Mucor ambiguus</name>
    <dbReference type="NCBI Taxonomy" id="91626"/>
    <lineage>
        <taxon>Eukaryota</taxon>
        <taxon>Fungi</taxon>
        <taxon>Fungi incertae sedis</taxon>
        <taxon>Mucoromycota</taxon>
        <taxon>Mucoromycotina</taxon>
        <taxon>Mucoromycetes</taxon>
        <taxon>Mucorales</taxon>
        <taxon>Mucorineae</taxon>
        <taxon>Mucoraceae</taxon>
        <taxon>Mucor</taxon>
    </lineage>
</organism>
<reference evidence="2" key="1">
    <citation type="submission" date="2014-09" db="EMBL/GenBank/DDBJ databases">
        <title>Draft genome sequence of an oleaginous Mucoromycotina fungus Mucor ambiguus NBRC6742.</title>
        <authorList>
            <person name="Takeda I."/>
            <person name="Yamane N."/>
            <person name="Morita T."/>
            <person name="Tamano K."/>
            <person name="Machida M."/>
            <person name="Baker S."/>
            <person name="Koike H."/>
        </authorList>
    </citation>
    <scope>NUCLEOTIDE SEQUENCE</scope>
    <source>
        <strain evidence="2">NBRC 6742</strain>
    </source>
</reference>
<evidence type="ECO:0000313" key="3">
    <source>
        <dbReference type="Proteomes" id="UP000053815"/>
    </source>
</evidence>
<accession>A0A0C9M9Q4</accession>
<name>A0A0C9M9Q4_9FUNG</name>
<evidence type="ECO:0000256" key="1">
    <source>
        <dbReference type="SAM" id="SignalP"/>
    </source>
</evidence>
<keyword evidence="3" id="KW-1185">Reference proteome</keyword>
<keyword evidence="1" id="KW-0732">Signal</keyword>
<gene>
    <name evidence="2" type="ORF">MAM1_0151d06679</name>
</gene>
<dbReference type="AlphaFoldDB" id="A0A0C9M9Q4"/>